<accession>A0A812UNM0</accession>
<dbReference type="EMBL" id="CAJNDS010002763">
    <property type="protein sequence ID" value="CAE7588949.1"/>
    <property type="molecule type" value="Genomic_DNA"/>
</dbReference>
<dbReference type="Gene3D" id="3.20.20.80">
    <property type="entry name" value="Glycosidases"/>
    <property type="match status" value="1"/>
</dbReference>
<sequence>IDEFDDRVIFGEIYAPLHDLMEYYGTTEKPEFNVPFNFEVLGQDYGKPNDLRLASVVRDAVKRYAQALPEWCHGNWVLGNH</sequence>
<feature type="non-terminal residue" evidence="2">
    <location>
        <position position="81"/>
    </location>
</feature>
<reference evidence="2" key="1">
    <citation type="submission" date="2021-02" db="EMBL/GenBank/DDBJ databases">
        <authorList>
            <person name="Dougan E. K."/>
            <person name="Rhodes N."/>
            <person name="Thang M."/>
            <person name="Chan C."/>
        </authorList>
    </citation>
    <scope>NUCLEOTIDE SEQUENCE</scope>
</reference>
<dbReference type="InterPro" id="IPR006047">
    <property type="entry name" value="GH13_cat_dom"/>
</dbReference>
<dbReference type="GO" id="GO:0005975">
    <property type="term" value="P:carbohydrate metabolic process"/>
    <property type="evidence" value="ECO:0007669"/>
    <property type="project" value="InterPro"/>
</dbReference>
<comment type="caution">
    <text evidence="2">The sequence shown here is derived from an EMBL/GenBank/DDBJ whole genome shotgun (WGS) entry which is preliminary data.</text>
</comment>
<dbReference type="Pfam" id="PF00128">
    <property type="entry name" value="Alpha-amylase"/>
    <property type="match status" value="1"/>
</dbReference>
<dbReference type="Proteomes" id="UP000604046">
    <property type="component" value="Unassembled WGS sequence"/>
</dbReference>
<feature type="non-terminal residue" evidence="2">
    <location>
        <position position="1"/>
    </location>
</feature>
<protein>
    <submittedName>
        <fullName evidence="2">Mal-A1 protein</fullName>
    </submittedName>
</protein>
<evidence type="ECO:0000259" key="1">
    <source>
        <dbReference type="Pfam" id="PF00128"/>
    </source>
</evidence>
<proteinExistence type="predicted"/>
<dbReference type="AlphaFoldDB" id="A0A812UNM0"/>
<organism evidence="2 3">
    <name type="scientific">Symbiodinium natans</name>
    <dbReference type="NCBI Taxonomy" id="878477"/>
    <lineage>
        <taxon>Eukaryota</taxon>
        <taxon>Sar</taxon>
        <taxon>Alveolata</taxon>
        <taxon>Dinophyceae</taxon>
        <taxon>Suessiales</taxon>
        <taxon>Symbiodiniaceae</taxon>
        <taxon>Symbiodinium</taxon>
    </lineage>
</organism>
<name>A0A812UNM0_9DINO</name>
<evidence type="ECO:0000313" key="3">
    <source>
        <dbReference type="Proteomes" id="UP000604046"/>
    </source>
</evidence>
<gene>
    <name evidence="2" type="primary">Mal-A1</name>
    <name evidence="2" type="ORF">SNAT2548_LOCUS33557</name>
</gene>
<evidence type="ECO:0000313" key="2">
    <source>
        <dbReference type="EMBL" id="CAE7588949.1"/>
    </source>
</evidence>
<feature type="domain" description="Glycosyl hydrolase family 13 catalytic" evidence="1">
    <location>
        <begin position="5"/>
        <end position="81"/>
    </location>
</feature>
<dbReference type="OrthoDB" id="1740265at2759"/>
<keyword evidence="3" id="KW-1185">Reference proteome</keyword>